<feature type="region of interest" description="Disordered" evidence="3">
    <location>
        <begin position="253"/>
        <end position="304"/>
    </location>
</feature>
<dbReference type="GO" id="GO:0016747">
    <property type="term" value="F:acyltransferase activity, transferring groups other than amino-acyl groups"/>
    <property type="evidence" value="ECO:0007669"/>
    <property type="project" value="UniProtKB-ARBA"/>
</dbReference>
<dbReference type="InterPro" id="IPR023213">
    <property type="entry name" value="CAT-like_dom_sf"/>
</dbReference>
<proteinExistence type="predicted"/>
<feature type="compositionally biased region" description="Pro residues" evidence="3">
    <location>
        <begin position="289"/>
        <end position="298"/>
    </location>
</feature>
<evidence type="ECO:0000256" key="1">
    <source>
        <dbReference type="ARBA" id="ARBA00022679"/>
    </source>
</evidence>
<dbReference type="STRING" id="4540.A0A3L6T7I2"/>
<accession>A0A3L6T7I2</accession>
<dbReference type="Proteomes" id="UP000275267">
    <property type="component" value="Unassembled WGS sequence"/>
</dbReference>
<protein>
    <submittedName>
        <fullName evidence="4">Coumaroyl-CoA:anthocyanidin 3-O-glucoside-6</fullName>
    </submittedName>
</protein>
<feature type="compositionally biased region" description="Polar residues" evidence="3">
    <location>
        <begin position="46"/>
        <end position="68"/>
    </location>
</feature>
<feature type="region of interest" description="Disordered" evidence="3">
    <location>
        <begin position="38"/>
        <end position="89"/>
    </location>
</feature>
<dbReference type="PANTHER" id="PTHR31625">
    <property type="match status" value="1"/>
</dbReference>
<sequence>MQQLGLLCPTCQSSLCPHLLTCLLPSCLPPFLNPQAEQSRVEQRRPLNNCTLGQSSGADQMAPPSSSPGVHVVDRFRVSPPPPSDSAREPALPLTFFDVAWLFTGPVERLFFFRHPDPASALPQLRASLSVALRRFYPLAGTIRPHPPFLCSYTPGADALTLVIAESDSPDDFDRLVARSPRDLDGIHPLVPQLPPPGDDGAFALAAVQATVFPGHGLCLGVSVHHAACDDASTMHFVRTWAAACRLGLESDDGSEDAALPPRPVLDRSLVADPDDLRGKTLAGMTRLAPPPPPPSPPQHQEEEKAPMVMASFLLPRHQIDRIKEGAAPKADAKPSSFVAASALAWVCLLKSGSAGVAGAERSHMLFSAECRARLTPPLSAEYFGNCLRPCFVEAATADLLSGETADGIAAAASAIGSAIREMEQGVLEGAEGWLGRVLSVLPQRPMSVGGSPRHGVYETADFGWGRPARVEMVSVEKTPGTVALADCPEGDGGIELGVVLPTDAIDAFASCFADALGGTTV</sequence>
<evidence type="ECO:0000256" key="3">
    <source>
        <dbReference type="SAM" id="MobiDB-lite"/>
    </source>
</evidence>
<evidence type="ECO:0000256" key="2">
    <source>
        <dbReference type="ARBA" id="ARBA00023315"/>
    </source>
</evidence>
<keyword evidence="1" id="KW-0808">Transferase</keyword>
<dbReference type="AlphaFoldDB" id="A0A3L6T7I2"/>
<evidence type="ECO:0000313" key="5">
    <source>
        <dbReference type="Proteomes" id="UP000275267"/>
    </source>
</evidence>
<dbReference type="Pfam" id="PF02458">
    <property type="entry name" value="Transferase"/>
    <property type="match status" value="1"/>
</dbReference>
<organism evidence="4 5">
    <name type="scientific">Panicum miliaceum</name>
    <name type="common">Proso millet</name>
    <name type="synonym">Broomcorn millet</name>
    <dbReference type="NCBI Taxonomy" id="4540"/>
    <lineage>
        <taxon>Eukaryota</taxon>
        <taxon>Viridiplantae</taxon>
        <taxon>Streptophyta</taxon>
        <taxon>Embryophyta</taxon>
        <taxon>Tracheophyta</taxon>
        <taxon>Spermatophyta</taxon>
        <taxon>Magnoliopsida</taxon>
        <taxon>Liliopsida</taxon>
        <taxon>Poales</taxon>
        <taxon>Poaceae</taxon>
        <taxon>PACMAD clade</taxon>
        <taxon>Panicoideae</taxon>
        <taxon>Panicodae</taxon>
        <taxon>Paniceae</taxon>
        <taxon>Panicinae</taxon>
        <taxon>Panicum</taxon>
        <taxon>Panicum sect. Panicum</taxon>
    </lineage>
</organism>
<dbReference type="Gene3D" id="3.30.559.10">
    <property type="entry name" value="Chloramphenicol acetyltransferase-like domain"/>
    <property type="match status" value="2"/>
</dbReference>
<dbReference type="InterPro" id="IPR051504">
    <property type="entry name" value="Plant_metabolite_acyltrans"/>
</dbReference>
<name>A0A3L6T7I2_PANMI</name>
<reference evidence="5" key="1">
    <citation type="journal article" date="2019" name="Nat. Commun.">
        <title>The genome of broomcorn millet.</title>
        <authorList>
            <person name="Zou C."/>
            <person name="Miki D."/>
            <person name="Li D."/>
            <person name="Tang Q."/>
            <person name="Xiao L."/>
            <person name="Rajput S."/>
            <person name="Deng P."/>
            <person name="Jia W."/>
            <person name="Huang R."/>
            <person name="Zhang M."/>
            <person name="Sun Y."/>
            <person name="Hu J."/>
            <person name="Fu X."/>
            <person name="Schnable P.S."/>
            <person name="Li F."/>
            <person name="Zhang H."/>
            <person name="Feng B."/>
            <person name="Zhu X."/>
            <person name="Liu R."/>
            <person name="Schnable J.C."/>
            <person name="Zhu J.-K."/>
            <person name="Zhang H."/>
        </authorList>
    </citation>
    <scope>NUCLEOTIDE SEQUENCE [LARGE SCALE GENOMIC DNA]</scope>
</reference>
<keyword evidence="2" id="KW-0012">Acyltransferase</keyword>
<dbReference type="OrthoDB" id="1862401at2759"/>
<dbReference type="EMBL" id="PQIB02000002">
    <property type="protein sequence ID" value="RLN34265.1"/>
    <property type="molecule type" value="Genomic_DNA"/>
</dbReference>
<evidence type="ECO:0000313" key="4">
    <source>
        <dbReference type="EMBL" id="RLN34265.1"/>
    </source>
</evidence>
<keyword evidence="5" id="KW-1185">Reference proteome</keyword>
<gene>
    <name evidence="4" type="ORF">C2845_PM03G27920</name>
</gene>
<comment type="caution">
    <text evidence="4">The sequence shown here is derived from an EMBL/GenBank/DDBJ whole genome shotgun (WGS) entry which is preliminary data.</text>
</comment>